<keyword evidence="10 13" id="KW-0648">Protein biosynthesis</keyword>
<comment type="subunit">
    <text evidence="3 13">Tetramer of two alpha and two beta subunits.</text>
</comment>
<evidence type="ECO:0000256" key="11">
    <source>
        <dbReference type="ARBA" id="ARBA00023146"/>
    </source>
</evidence>
<protein>
    <recommendedName>
        <fullName evidence="13">Phenylalanine--tRNA ligase alpha subunit</fullName>
        <ecNumber evidence="13">6.1.1.20</ecNumber>
    </recommendedName>
    <alternativeName>
        <fullName evidence="13">Phenylalanyl-tRNA synthetase alpha subunit</fullName>
        <shortName evidence="13">PheRS</shortName>
    </alternativeName>
</protein>
<dbReference type="EMBL" id="LS483254">
    <property type="protein sequence ID" value="SQD92397.1"/>
    <property type="molecule type" value="Genomic_DNA"/>
</dbReference>
<dbReference type="Gene3D" id="3.30.930.10">
    <property type="entry name" value="Bira Bifunctional Protein, Domain 2"/>
    <property type="match status" value="1"/>
</dbReference>
<name>A0A2X3K554_9BACT</name>
<dbReference type="InterPro" id="IPR006195">
    <property type="entry name" value="aa-tRNA-synth_II"/>
</dbReference>
<dbReference type="InterPro" id="IPR010978">
    <property type="entry name" value="tRNA-bd_arm"/>
</dbReference>
<dbReference type="NCBIfam" id="TIGR00468">
    <property type="entry name" value="pheS"/>
    <property type="match status" value="1"/>
</dbReference>
<dbReference type="InterPro" id="IPR002319">
    <property type="entry name" value="Phenylalanyl-tRNA_Synthase"/>
</dbReference>
<keyword evidence="11 13" id="KW-0030">Aminoacyl-tRNA synthetase</keyword>
<dbReference type="InterPro" id="IPR004188">
    <property type="entry name" value="Phe-tRNA_ligase_II_N"/>
</dbReference>
<evidence type="ECO:0000313" key="15">
    <source>
        <dbReference type="EMBL" id="SQD92397.1"/>
    </source>
</evidence>
<dbReference type="KEGG" id="bana:BARAN1_0372"/>
<evidence type="ECO:0000259" key="14">
    <source>
        <dbReference type="PROSITE" id="PS50862"/>
    </source>
</evidence>
<evidence type="ECO:0000256" key="4">
    <source>
        <dbReference type="ARBA" id="ARBA00022490"/>
    </source>
</evidence>
<dbReference type="EC" id="6.1.1.20" evidence="13"/>
<dbReference type="Pfam" id="PF01409">
    <property type="entry name" value="tRNA-synt_2d"/>
    <property type="match status" value="1"/>
</dbReference>
<evidence type="ECO:0000313" key="16">
    <source>
        <dbReference type="Proteomes" id="UP000249818"/>
    </source>
</evidence>
<dbReference type="GO" id="GO:0005524">
    <property type="term" value="F:ATP binding"/>
    <property type="evidence" value="ECO:0007669"/>
    <property type="project" value="UniProtKB-UniRule"/>
</dbReference>
<comment type="similarity">
    <text evidence="2 13">Belongs to the class-II aminoacyl-tRNA synthetase family. Phe-tRNA synthetase alpha subunit type 1 subfamily.</text>
</comment>
<evidence type="ECO:0000256" key="2">
    <source>
        <dbReference type="ARBA" id="ARBA00010207"/>
    </source>
</evidence>
<comment type="catalytic activity">
    <reaction evidence="12 13">
        <text>tRNA(Phe) + L-phenylalanine + ATP = L-phenylalanyl-tRNA(Phe) + AMP + diphosphate + H(+)</text>
        <dbReference type="Rhea" id="RHEA:19413"/>
        <dbReference type="Rhea" id="RHEA-COMP:9668"/>
        <dbReference type="Rhea" id="RHEA-COMP:9699"/>
        <dbReference type="ChEBI" id="CHEBI:15378"/>
        <dbReference type="ChEBI" id="CHEBI:30616"/>
        <dbReference type="ChEBI" id="CHEBI:33019"/>
        <dbReference type="ChEBI" id="CHEBI:58095"/>
        <dbReference type="ChEBI" id="CHEBI:78442"/>
        <dbReference type="ChEBI" id="CHEBI:78531"/>
        <dbReference type="ChEBI" id="CHEBI:456215"/>
        <dbReference type="EC" id="6.1.1.20"/>
    </reaction>
</comment>
<evidence type="ECO:0000256" key="8">
    <source>
        <dbReference type="ARBA" id="ARBA00022840"/>
    </source>
</evidence>
<reference evidence="16" key="1">
    <citation type="submission" date="2018-05" db="EMBL/GenBank/DDBJ databases">
        <authorList>
            <person name="Hao L."/>
        </authorList>
    </citation>
    <scope>NUCLEOTIDE SEQUENCE [LARGE SCALE GENOMIC DNA]</scope>
</reference>
<dbReference type="GO" id="GO:0005737">
    <property type="term" value="C:cytoplasm"/>
    <property type="evidence" value="ECO:0007669"/>
    <property type="project" value="UniProtKB-SubCell"/>
</dbReference>
<evidence type="ECO:0000256" key="6">
    <source>
        <dbReference type="ARBA" id="ARBA00022723"/>
    </source>
</evidence>
<dbReference type="Pfam" id="PF02912">
    <property type="entry name" value="Phe_tRNA-synt_N"/>
    <property type="match status" value="1"/>
</dbReference>
<keyword evidence="16" id="KW-1185">Reference proteome</keyword>
<dbReference type="PANTHER" id="PTHR11538">
    <property type="entry name" value="PHENYLALANYL-TRNA SYNTHETASE"/>
    <property type="match status" value="1"/>
</dbReference>
<evidence type="ECO:0000256" key="3">
    <source>
        <dbReference type="ARBA" id="ARBA00011209"/>
    </source>
</evidence>
<evidence type="ECO:0000256" key="10">
    <source>
        <dbReference type="ARBA" id="ARBA00022917"/>
    </source>
</evidence>
<feature type="binding site" evidence="13">
    <location>
        <position position="259"/>
    </location>
    <ligand>
        <name>Mg(2+)</name>
        <dbReference type="ChEBI" id="CHEBI:18420"/>
        <note>shared with beta subunit</note>
    </ligand>
</feature>
<dbReference type="SUPFAM" id="SSF46589">
    <property type="entry name" value="tRNA-binding arm"/>
    <property type="match status" value="1"/>
</dbReference>
<dbReference type="GO" id="GO:0006432">
    <property type="term" value="P:phenylalanyl-tRNA aminoacylation"/>
    <property type="evidence" value="ECO:0007669"/>
    <property type="project" value="UniProtKB-UniRule"/>
</dbReference>
<keyword evidence="4 13" id="KW-0963">Cytoplasm</keyword>
<feature type="domain" description="Aminoacyl-transfer RNA synthetases class-II family profile" evidence="14">
    <location>
        <begin position="116"/>
        <end position="312"/>
    </location>
</feature>
<sequence>MTLDELEARCEEVRMEWAQASAAAHDPEALEALRVRFLGRKGSVTSLFDALRALPPDARATAGKLLNALKGEITAALDDRRGALEREAIGARLQAERCDLSLPGTWRPLGRLHPLTQVRLEIEDIFQKLGFDVASGPEVETDYYNFEALAIGADHPARDDWDSFYIEDRLLLRTHTSPVQIRVMKSQPPPVRIVCPGRCYRRDDPDATHSPVFHQIELLWVEKGLTMAHLKWIIGEFVSAFFGPGYEMRFSADFFPFTEPSAQIHIRRPPGDWLEIMGAGMVDPAVLVEVGYDPEEVSGFAFGLGVERMAMLRWGIEDIRLFYQNDIRFLSQF</sequence>
<keyword evidence="5 13" id="KW-0436">Ligase</keyword>
<dbReference type="GO" id="GO:0004826">
    <property type="term" value="F:phenylalanine-tRNA ligase activity"/>
    <property type="evidence" value="ECO:0007669"/>
    <property type="project" value="UniProtKB-UniRule"/>
</dbReference>
<dbReference type="HAMAP" id="MF_00281">
    <property type="entry name" value="Phe_tRNA_synth_alpha1"/>
    <property type="match status" value="1"/>
</dbReference>
<dbReference type="Proteomes" id="UP000249818">
    <property type="component" value="Chromosome BARAN1"/>
</dbReference>
<organism evidence="15 16">
    <name type="scientific">Candidatus Bipolaricaulis anaerobius</name>
    <dbReference type="NCBI Taxonomy" id="2026885"/>
    <lineage>
        <taxon>Bacteria</taxon>
        <taxon>Candidatus Bipolaricaulota</taxon>
        <taxon>Candidatus Bipolaricaulia</taxon>
        <taxon>Candidatus Bipolaricaulales</taxon>
        <taxon>Candidatus Bipolaricaulaceae</taxon>
        <taxon>Candidatus Bipolaricaulis</taxon>
    </lineage>
</organism>
<keyword evidence="6 13" id="KW-0479">Metal-binding</keyword>
<comment type="cofactor">
    <cofactor evidence="13">
        <name>Mg(2+)</name>
        <dbReference type="ChEBI" id="CHEBI:18420"/>
    </cofactor>
    <text evidence="13">Binds 2 magnesium ions per tetramer.</text>
</comment>
<evidence type="ECO:0000256" key="7">
    <source>
        <dbReference type="ARBA" id="ARBA00022741"/>
    </source>
</evidence>
<dbReference type="PANTHER" id="PTHR11538:SF41">
    <property type="entry name" value="PHENYLALANINE--TRNA LIGASE, MITOCHONDRIAL"/>
    <property type="match status" value="1"/>
</dbReference>
<dbReference type="PROSITE" id="PS50862">
    <property type="entry name" value="AA_TRNA_LIGASE_II"/>
    <property type="match status" value="1"/>
</dbReference>
<dbReference type="SUPFAM" id="SSF55681">
    <property type="entry name" value="Class II aaRS and biotin synthetases"/>
    <property type="match status" value="1"/>
</dbReference>
<dbReference type="RefSeq" id="WP_122030622.1">
    <property type="nucleotide sequence ID" value="NZ_LS483254.1"/>
</dbReference>
<keyword evidence="8 13" id="KW-0067">ATP-binding</keyword>
<dbReference type="GO" id="GO:0000049">
    <property type="term" value="F:tRNA binding"/>
    <property type="evidence" value="ECO:0007669"/>
    <property type="project" value="InterPro"/>
</dbReference>
<evidence type="ECO:0000256" key="1">
    <source>
        <dbReference type="ARBA" id="ARBA00004496"/>
    </source>
</evidence>
<evidence type="ECO:0000256" key="12">
    <source>
        <dbReference type="ARBA" id="ARBA00049255"/>
    </source>
</evidence>
<dbReference type="CDD" id="cd00496">
    <property type="entry name" value="PheRS_alpha_core"/>
    <property type="match status" value="1"/>
</dbReference>
<dbReference type="AlphaFoldDB" id="A0A2X3K554"/>
<dbReference type="GO" id="GO:0000287">
    <property type="term" value="F:magnesium ion binding"/>
    <property type="evidence" value="ECO:0007669"/>
    <property type="project" value="UniProtKB-UniRule"/>
</dbReference>
<evidence type="ECO:0000256" key="9">
    <source>
        <dbReference type="ARBA" id="ARBA00022842"/>
    </source>
</evidence>
<keyword evidence="7 13" id="KW-0547">Nucleotide-binding</keyword>
<dbReference type="InterPro" id="IPR045864">
    <property type="entry name" value="aa-tRNA-synth_II/BPL/LPL"/>
</dbReference>
<accession>A0A2X3K554</accession>
<proteinExistence type="inferred from homology"/>
<evidence type="ECO:0000256" key="13">
    <source>
        <dbReference type="HAMAP-Rule" id="MF_00281"/>
    </source>
</evidence>
<dbReference type="InterPro" id="IPR004529">
    <property type="entry name" value="Phe-tRNA-synth_IIc_asu"/>
</dbReference>
<dbReference type="OrthoDB" id="9800719at2"/>
<dbReference type="InterPro" id="IPR022911">
    <property type="entry name" value="Phe_tRNA_ligase_alpha1_bac"/>
</dbReference>
<evidence type="ECO:0000256" key="5">
    <source>
        <dbReference type="ARBA" id="ARBA00022598"/>
    </source>
</evidence>
<keyword evidence="9 13" id="KW-0460">Magnesium</keyword>
<comment type="subcellular location">
    <subcellularLocation>
        <location evidence="1 13">Cytoplasm</location>
    </subcellularLocation>
</comment>
<gene>
    <name evidence="13 15" type="primary">pheS</name>
    <name evidence="15" type="ORF">BARAN1_0372</name>
</gene>